<dbReference type="GO" id="GO:0005509">
    <property type="term" value="F:calcium ion binding"/>
    <property type="evidence" value="ECO:0007669"/>
    <property type="project" value="InterPro"/>
</dbReference>
<dbReference type="InterPro" id="IPR002048">
    <property type="entry name" value="EF_hand_dom"/>
</dbReference>
<feature type="compositionally biased region" description="Acidic residues" evidence="6">
    <location>
        <begin position="372"/>
        <end position="382"/>
    </location>
</feature>
<comment type="subcellular location">
    <subcellularLocation>
        <location evidence="1">Membrane</location>
        <topology evidence="1">Multi-pass membrane protein</topology>
    </subcellularLocation>
</comment>
<name>F2TYI0_SALR5</name>
<feature type="transmembrane region" description="Helical" evidence="7">
    <location>
        <begin position="1100"/>
        <end position="1126"/>
    </location>
</feature>
<feature type="compositionally biased region" description="Basic residues" evidence="6">
    <location>
        <begin position="1"/>
        <end position="11"/>
    </location>
</feature>
<feature type="transmembrane region" description="Helical" evidence="7">
    <location>
        <begin position="1017"/>
        <end position="1039"/>
    </location>
</feature>
<feature type="compositionally biased region" description="Polar residues" evidence="6">
    <location>
        <begin position="421"/>
        <end position="459"/>
    </location>
</feature>
<feature type="compositionally biased region" description="Low complexity" evidence="6">
    <location>
        <begin position="44"/>
        <end position="63"/>
    </location>
</feature>
<reference evidence="9" key="1">
    <citation type="submission" date="2009-08" db="EMBL/GenBank/DDBJ databases">
        <title>Annotation of Salpingoeca rosetta.</title>
        <authorList>
            <consortium name="The Broad Institute Genome Sequencing Platform"/>
            <person name="Russ C."/>
            <person name="Cuomo C."/>
            <person name="Burger G."/>
            <person name="Gray M.W."/>
            <person name="Holland P.W.H."/>
            <person name="King N."/>
            <person name="Lang F.B.F."/>
            <person name="Roger A.J."/>
            <person name="Ruiz-Trillo I."/>
            <person name="Young S.K."/>
            <person name="Zeng Q."/>
            <person name="Gargeya S."/>
            <person name="Alvarado L."/>
            <person name="Berlin A."/>
            <person name="Chapman S.B."/>
            <person name="Chen Z."/>
            <person name="Freedman E."/>
            <person name="Gellesch M."/>
            <person name="Goldberg J."/>
            <person name="Griggs A."/>
            <person name="Gujja S."/>
            <person name="Heilman E."/>
            <person name="Heiman D."/>
            <person name="Howarth C."/>
            <person name="Mehta T."/>
            <person name="Neiman D."/>
            <person name="Pearson M."/>
            <person name="Roberts A."/>
            <person name="Saif S."/>
            <person name="Shea T."/>
            <person name="Shenoy N."/>
            <person name="Sisk P."/>
            <person name="Stolte C."/>
            <person name="Sykes S."/>
            <person name="White J."/>
            <person name="Yandava C."/>
            <person name="Haas B."/>
            <person name="Nusbaum C."/>
            <person name="Birren B."/>
        </authorList>
    </citation>
    <scope>NUCLEOTIDE SEQUENCE [LARGE SCALE GENOMIC DNA]</scope>
    <source>
        <strain evidence="9">ATCC 50818</strain>
    </source>
</reference>
<keyword evidence="3" id="KW-0106">Calcium</keyword>
<feature type="transmembrane region" description="Helical" evidence="7">
    <location>
        <begin position="1051"/>
        <end position="1071"/>
    </location>
</feature>
<dbReference type="InterPro" id="IPR011992">
    <property type="entry name" value="EF-hand-dom_pair"/>
</dbReference>
<dbReference type="SUPFAM" id="SSF47473">
    <property type="entry name" value="EF-hand"/>
    <property type="match status" value="1"/>
</dbReference>
<feature type="transmembrane region" description="Helical" evidence="7">
    <location>
        <begin position="679"/>
        <end position="696"/>
    </location>
</feature>
<dbReference type="Pfam" id="PF00520">
    <property type="entry name" value="Ion_trans"/>
    <property type="match status" value="2"/>
</dbReference>
<evidence type="ECO:0000256" key="3">
    <source>
        <dbReference type="ARBA" id="ARBA00022837"/>
    </source>
</evidence>
<proteinExistence type="predicted"/>
<feature type="compositionally biased region" description="Low complexity" evidence="6">
    <location>
        <begin position="560"/>
        <end position="580"/>
    </location>
</feature>
<feature type="compositionally biased region" description="Low complexity" evidence="6">
    <location>
        <begin position="302"/>
        <end position="321"/>
    </location>
</feature>
<feature type="compositionally biased region" description="Polar residues" evidence="6">
    <location>
        <begin position="129"/>
        <end position="138"/>
    </location>
</feature>
<feature type="compositionally biased region" description="Low complexity" evidence="6">
    <location>
        <begin position="249"/>
        <end position="277"/>
    </location>
</feature>
<protein>
    <recommendedName>
        <fullName evidence="8">EF-hand domain-containing protein</fullName>
    </recommendedName>
</protein>
<feature type="transmembrane region" description="Helical" evidence="7">
    <location>
        <begin position="1077"/>
        <end position="1093"/>
    </location>
</feature>
<dbReference type="PROSITE" id="PS00018">
    <property type="entry name" value="EF_HAND_1"/>
    <property type="match status" value="1"/>
</dbReference>
<evidence type="ECO:0000256" key="6">
    <source>
        <dbReference type="SAM" id="MobiDB-lite"/>
    </source>
</evidence>
<dbReference type="InParanoid" id="F2TYI0"/>
<feature type="compositionally biased region" description="Polar residues" evidence="6">
    <location>
        <begin position="521"/>
        <end position="532"/>
    </location>
</feature>
<feature type="region of interest" description="Disordered" evidence="6">
    <location>
        <begin position="1332"/>
        <end position="1351"/>
    </location>
</feature>
<dbReference type="PANTHER" id="PTHR46726">
    <property type="entry name" value="TWO PORE CHANNEL 3"/>
    <property type="match status" value="1"/>
</dbReference>
<feature type="compositionally biased region" description="Low complexity" evidence="6">
    <location>
        <begin position="1420"/>
        <end position="1440"/>
    </location>
</feature>
<feature type="compositionally biased region" description="Low complexity" evidence="6">
    <location>
        <begin position="362"/>
        <end position="371"/>
    </location>
</feature>
<feature type="region of interest" description="Disordered" evidence="6">
    <location>
        <begin position="1"/>
        <end position="147"/>
    </location>
</feature>
<gene>
    <name evidence="9" type="ORF">PTSG_01632</name>
</gene>
<keyword evidence="4 7" id="KW-1133">Transmembrane helix</keyword>
<feature type="compositionally biased region" description="Basic and acidic residues" evidence="6">
    <location>
        <begin position="1301"/>
        <end position="1311"/>
    </location>
</feature>
<feature type="region of interest" description="Disordered" evidence="6">
    <location>
        <begin position="249"/>
        <end position="345"/>
    </location>
</feature>
<dbReference type="GeneID" id="16078208"/>
<dbReference type="Gene3D" id="1.10.287.70">
    <property type="match status" value="2"/>
</dbReference>
<evidence type="ECO:0000256" key="2">
    <source>
        <dbReference type="ARBA" id="ARBA00022692"/>
    </source>
</evidence>
<dbReference type="OMA" id="GHTHEGF"/>
<dbReference type="GO" id="GO:0016020">
    <property type="term" value="C:membrane"/>
    <property type="evidence" value="ECO:0007669"/>
    <property type="project" value="UniProtKB-SubCell"/>
</dbReference>
<evidence type="ECO:0000256" key="7">
    <source>
        <dbReference type="SAM" id="Phobius"/>
    </source>
</evidence>
<feature type="compositionally biased region" description="Polar residues" evidence="6">
    <location>
        <begin position="1464"/>
        <end position="1480"/>
    </location>
</feature>
<dbReference type="CDD" id="cd00051">
    <property type="entry name" value="EFh"/>
    <property type="match status" value="1"/>
</dbReference>
<dbReference type="SUPFAM" id="SSF81324">
    <property type="entry name" value="Voltage-gated potassium channels"/>
    <property type="match status" value="2"/>
</dbReference>
<feature type="transmembrane region" description="Helical" evidence="7">
    <location>
        <begin position="771"/>
        <end position="791"/>
    </location>
</feature>
<dbReference type="RefSeq" id="XP_004997612.1">
    <property type="nucleotide sequence ID" value="XM_004997555.1"/>
</dbReference>
<feature type="transmembrane region" description="Helical" evidence="7">
    <location>
        <begin position="716"/>
        <end position="736"/>
    </location>
</feature>
<dbReference type="InterPro" id="IPR018247">
    <property type="entry name" value="EF_Hand_1_Ca_BS"/>
</dbReference>
<dbReference type="Pfam" id="PF13499">
    <property type="entry name" value="EF-hand_7"/>
    <property type="match status" value="1"/>
</dbReference>
<dbReference type="EMBL" id="GL832957">
    <property type="protein sequence ID" value="EGD78654.1"/>
    <property type="molecule type" value="Genomic_DNA"/>
</dbReference>
<dbReference type="InterPro" id="IPR005821">
    <property type="entry name" value="Ion_trans_dom"/>
</dbReference>
<organism evidence="10">
    <name type="scientific">Salpingoeca rosetta (strain ATCC 50818 / BSB-021)</name>
    <dbReference type="NCBI Taxonomy" id="946362"/>
    <lineage>
        <taxon>Eukaryota</taxon>
        <taxon>Choanoflagellata</taxon>
        <taxon>Craspedida</taxon>
        <taxon>Salpingoecidae</taxon>
        <taxon>Salpingoeca</taxon>
    </lineage>
</organism>
<keyword evidence="2 7" id="KW-0812">Transmembrane</keyword>
<evidence type="ECO:0000256" key="1">
    <source>
        <dbReference type="ARBA" id="ARBA00004141"/>
    </source>
</evidence>
<feature type="compositionally biased region" description="Gly residues" evidence="6">
    <location>
        <begin position="1264"/>
        <end position="1277"/>
    </location>
</feature>
<keyword evidence="5 7" id="KW-0472">Membrane</keyword>
<feature type="compositionally biased region" description="Acidic residues" evidence="6">
    <location>
        <begin position="1395"/>
        <end position="1404"/>
    </location>
</feature>
<feature type="compositionally biased region" description="Low complexity" evidence="6">
    <location>
        <begin position="77"/>
        <end position="86"/>
    </location>
</feature>
<dbReference type="GO" id="GO:0005216">
    <property type="term" value="F:monoatomic ion channel activity"/>
    <property type="evidence" value="ECO:0007669"/>
    <property type="project" value="InterPro"/>
</dbReference>
<evidence type="ECO:0000256" key="4">
    <source>
        <dbReference type="ARBA" id="ARBA00022989"/>
    </source>
</evidence>
<feature type="compositionally biased region" description="Polar residues" evidence="6">
    <location>
        <begin position="20"/>
        <end position="38"/>
    </location>
</feature>
<dbReference type="Gene3D" id="1.10.238.10">
    <property type="entry name" value="EF-hand"/>
    <property type="match status" value="1"/>
</dbReference>
<feature type="transmembrane region" description="Helical" evidence="7">
    <location>
        <begin position="844"/>
        <end position="873"/>
    </location>
</feature>
<evidence type="ECO:0000259" key="8">
    <source>
        <dbReference type="PROSITE" id="PS50222"/>
    </source>
</evidence>
<feature type="transmembrane region" description="Helical" evidence="7">
    <location>
        <begin position="978"/>
        <end position="1011"/>
    </location>
</feature>
<feature type="region of interest" description="Disordered" evidence="6">
    <location>
        <begin position="1241"/>
        <end position="1311"/>
    </location>
</feature>
<feature type="region of interest" description="Disordered" evidence="6">
    <location>
        <begin position="1389"/>
        <end position="1481"/>
    </location>
</feature>
<dbReference type="Proteomes" id="UP000007799">
    <property type="component" value="Unassembled WGS sequence"/>
</dbReference>
<feature type="domain" description="EF-hand" evidence="8">
    <location>
        <begin position="884"/>
        <end position="919"/>
    </location>
</feature>
<sequence>MPTFRRRKKRFTRVEPMQPQDAQHQPDNSPPTSSQQPHKQPLHSPNSTTTTTSNPNNNNNNNSKAIVCGDDEDRHASSNSNTSSARGSRRSSHIQPTTTATETEGDETETSPSPSLRRPAAHTRHSTDVPRSSGSSKGDSALGHDDRATWMARVKEVGGSSIEDNVDNNHNGEDDAHGVSKVVTEVVGQEQGARRFIRSKTLHDQVVRRVPTMSVGVDGDDSVDGNDSANMLACKHEDVIAESTLGTTAPADASSAATPTPSHNHQPTSTSSDTNNNSHDHHHTSSHSHSDTNTAPSPSRQTSTSTATTATTAAAAATATALEQEEEEASIMPGQVDTRPITPQRVTRRFRQLSFDLSTTHNNNNNNNNNNDDGDGDGDGDGDQTSPKRKSPIRQLSDGAARLWSPFKRKRRTQSKDSDTSDVVSPIKTQTRQPSSGTASVQSLGETGSPRNRSPSPQHNDSKTDRKLLLAGRTHRSQFAMEALRRTPTIFEEDEDDEDEEEDKVKETGATAQRRIDQLSGFGQNHSTQQTTSPPPFRRQPAEQHDDVPDAGEGNPTLGASRSSSASSASSSSSSSSTTSDQPKQRDRSDSQVPTKTNLMHCKDAPVYIALACCFIDDAMHGRLANGKNKMYFEKWLVQRIFLVHTSQLWLHFVYAVAILLATLTFFEPPSADSFKPWTLGLEFFCIMVFITDIGMKMYYMGAMAYWSKNWHKMQIVFVCLFLLDAVIFSITGNTIRFSRFVRPAILLGRHRELRHTYFIISAMLPRLAKVFTMMFAFIGLFGIIGIHIFAEEYTGVSNDEEISQLEGTFDNFLRAFLRLFVLFTTENYPYVVVPAYQRDSATFIFFFAFVYAGVFFLTAMLLGLVVSTYFDYTAKQIHAERKKEWRGLMRAFALLDPDGNGYVTLSTWFLLMRYLRPDIDRKQAKFFFELLDRDGNNRLDCFDFLDLREIMLLKIRPTPASELNTTMQRRQWTRFRILAFNITTSSWFHPAILAALAINALVACVYHVSITQTELAALQSVHVVFALVFVAEIVLTIVSEDWYTYIASKWNVADLFIIPSALLCHCLSFVSFEWGHFFTLAGNCLLFVRLLWVSRDARFGLVLIWNIIEAVLHLSYIMAVVMYLFGVAGTELFHGYTPADPTTAYYFDFGCNMGFRSMGCACFTLFQVMTTSNWQEPMNDLIVEAGWGSAVYFVLFFIMINLVLTDLLVAVTIEAFLLAKRHFQGISADAIHTAFVEIPEDDDDEEEEEDYMAPADDMRGSNGYDGGRGGGSGGDFSSGMGRNAPPSDPQPRRGTVVEQGKADVSREKSPAVLRLEADDLVHRARRRSFQSISVPVGQSERPSPHKDRTSIPVIISTRQQSLDSNPEHKRHQSIPIISETLVDAPTININNDSVDGDDGDDDEGTHLLSPVTRRQSSPATTTTTTTTTTTGATEAATTTSRKHLTLPSRVDSIGFDDVGNGMPSKQRSSSSSFALQNRQGWRRKSIRDRLRSIVRSRSQAAKDPTLYRVYRCKQSWRREIAGQDEALELIEERDLDKMAKDARGLPIHSMHQHKYRVGGNL</sequence>
<dbReference type="KEGG" id="sre:PTSG_01632"/>
<evidence type="ECO:0000313" key="10">
    <source>
        <dbReference type="Proteomes" id="UP000007799"/>
    </source>
</evidence>
<keyword evidence="10" id="KW-1185">Reference proteome</keyword>
<evidence type="ECO:0000256" key="5">
    <source>
        <dbReference type="ARBA" id="ARBA00023136"/>
    </source>
</evidence>
<dbReference type="Gene3D" id="1.20.120.350">
    <property type="entry name" value="Voltage-gated potassium channels. Chain C"/>
    <property type="match status" value="2"/>
</dbReference>
<dbReference type="PANTHER" id="PTHR46726:SF2">
    <property type="entry name" value="SH3 DOMAIN-CONTAINING PROTEIN"/>
    <property type="match status" value="1"/>
</dbReference>
<feature type="domain" description="EF-hand" evidence="8">
    <location>
        <begin position="920"/>
        <end position="955"/>
    </location>
</feature>
<dbReference type="InterPro" id="IPR027359">
    <property type="entry name" value="Volt_channel_dom_sf"/>
</dbReference>
<feature type="transmembrane region" description="Helical" evidence="7">
    <location>
        <begin position="649"/>
        <end position="667"/>
    </location>
</feature>
<accession>F2TYI0</accession>
<feature type="compositionally biased region" description="Acidic residues" evidence="6">
    <location>
        <begin position="1241"/>
        <end position="1252"/>
    </location>
</feature>
<feature type="transmembrane region" description="Helical" evidence="7">
    <location>
        <begin position="1191"/>
        <end position="1218"/>
    </location>
</feature>
<feature type="region of interest" description="Disordered" evidence="6">
    <location>
        <begin position="358"/>
        <end position="595"/>
    </location>
</feature>
<dbReference type="OrthoDB" id="10068803at2759"/>
<feature type="compositionally biased region" description="Acidic residues" evidence="6">
    <location>
        <begin position="491"/>
        <end position="502"/>
    </location>
</feature>
<dbReference type="eggNOG" id="KOG2301">
    <property type="taxonomic scope" value="Eukaryota"/>
</dbReference>
<evidence type="ECO:0000313" key="9">
    <source>
        <dbReference type="EMBL" id="EGD78654.1"/>
    </source>
</evidence>
<dbReference type="PROSITE" id="PS50222">
    <property type="entry name" value="EF_HAND_2"/>
    <property type="match status" value="2"/>
</dbReference>